<evidence type="ECO:0000256" key="6">
    <source>
        <dbReference type="ARBA" id="ARBA00023136"/>
    </source>
</evidence>
<keyword evidence="5 7" id="KW-1133">Transmembrane helix</keyword>
<feature type="transmembrane region" description="Helical" evidence="7">
    <location>
        <begin position="219"/>
        <end position="242"/>
    </location>
</feature>
<dbReference type="Pfam" id="PF06808">
    <property type="entry name" value="DctM"/>
    <property type="match status" value="1"/>
</dbReference>
<dbReference type="GO" id="GO:0022857">
    <property type="term" value="F:transmembrane transporter activity"/>
    <property type="evidence" value="ECO:0007669"/>
    <property type="project" value="TreeGrafter"/>
</dbReference>
<organism evidence="9 10">
    <name type="scientific">Halalkalibacter krulwichiae</name>
    <dbReference type="NCBI Taxonomy" id="199441"/>
    <lineage>
        <taxon>Bacteria</taxon>
        <taxon>Bacillati</taxon>
        <taxon>Bacillota</taxon>
        <taxon>Bacilli</taxon>
        <taxon>Bacillales</taxon>
        <taxon>Bacillaceae</taxon>
        <taxon>Halalkalibacter</taxon>
    </lineage>
</organism>
<feature type="transmembrane region" description="Helical" evidence="7">
    <location>
        <begin position="140"/>
        <end position="164"/>
    </location>
</feature>
<feature type="transmembrane region" description="Helical" evidence="7">
    <location>
        <begin position="278"/>
        <end position="300"/>
    </location>
</feature>
<feature type="transmembrane region" description="Helical" evidence="7">
    <location>
        <begin position="99"/>
        <end position="119"/>
    </location>
</feature>
<feature type="transmembrane region" description="Helical" evidence="7">
    <location>
        <begin position="6"/>
        <end position="39"/>
    </location>
</feature>
<keyword evidence="3" id="KW-0997">Cell inner membrane</keyword>
<evidence type="ECO:0000259" key="8">
    <source>
        <dbReference type="Pfam" id="PF06808"/>
    </source>
</evidence>
<feature type="domain" description="TRAP C4-dicarboxylate transport system permease DctM subunit" evidence="8">
    <location>
        <begin position="11"/>
        <end position="424"/>
    </location>
</feature>
<evidence type="ECO:0000313" key="9">
    <source>
        <dbReference type="EMBL" id="ARK29881.1"/>
    </source>
</evidence>
<keyword evidence="6 7" id="KW-0472">Membrane</keyword>
<evidence type="ECO:0000256" key="1">
    <source>
        <dbReference type="ARBA" id="ARBA00004429"/>
    </source>
</evidence>
<evidence type="ECO:0000313" key="10">
    <source>
        <dbReference type="Proteomes" id="UP000193006"/>
    </source>
</evidence>
<dbReference type="STRING" id="199441.BkAM31D_08405"/>
<dbReference type="AlphaFoldDB" id="A0A1X9MEB4"/>
<dbReference type="KEGG" id="bkw:BkAM31D_08405"/>
<feature type="transmembrane region" description="Helical" evidence="7">
    <location>
        <begin position="320"/>
        <end position="349"/>
    </location>
</feature>
<feature type="transmembrane region" description="Helical" evidence="7">
    <location>
        <begin position="248"/>
        <end position="266"/>
    </location>
</feature>
<keyword evidence="4 7" id="KW-0812">Transmembrane</keyword>
<feature type="transmembrane region" description="Helical" evidence="7">
    <location>
        <begin position="400"/>
        <end position="421"/>
    </location>
</feature>
<dbReference type="PANTHER" id="PTHR33362">
    <property type="entry name" value="SIALIC ACID TRAP TRANSPORTER PERMEASE PROTEIN SIAT-RELATED"/>
    <property type="match status" value="1"/>
</dbReference>
<comment type="subcellular location">
    <subcellularLocation>
        <location evidence="1">Cell inner membrane</location>
        <topology evidence="1">Multi-pass membrane protein</topology>
    </subcellularLocation>
</comment>
<dbReference type="RefSeq" id="WP_066152313.1">
    <property type="nucleotide sequence ID" value="NZ_CP020814.1"/>
</dbReference>
<accession>A0A1X9MEB4</accession>
<dbReference type="EMBL" id="CP020814">
    <property type="protein sequence ID" value="ARK29881.1"/>
    <property type="molecule type" value="Genomic_DNA"/>
</dbReference>
<dbReference type="InterPro" id="IPR010656">
    <property type="entry name" value="DctM"/>
</dbReference>
<dbReference type="Proteomes" id="UP000193006">
    <property type="component" value="Chromosome"/>
</dbReference>
<keyword evidence="2" id="KW-1003">Cell membrane</keyword>
<evidence type="ECO:0000256" key="2">
    <source>
        <dbReference type="ARBA" id="ARBA00022475"/>
    </source>
</evidence>
<feature type="transmembrane region" description="Helical" evidence="7">
    <location>
        <begin position="60"/>
        <end position="79"/>
    </location>
</feature>
<reference evidence="9 10" key="1">
    <citation type="submission" date="2017-04" db="EMBL/GenBank/DDBJ databases">
        <title>Bacillus krulwichiae AM31D Genome sequencing and assembly.</title>
        <authorList>
            <person name="Krulwich T.A."/>
            <person name="Anastor L."/>
            <person name="Ehrlich R."/>
            <person name="Ehrlich G.D."/>
            <person name="Janto B."/>
        </authorList>
    </citation>
    <scope>NUCLEOTIDE SEQUENCE [LARGE SCALE GENOMIC DNA]</scope>
    <source>
        <strain evidence="9 10">AM31D</strain>
    </source>
</reference>
<feature type="transmembrane region" description="Helical" evidence="7">
    <location>
        <begin position="361"/>
        <end position="380"/>
    </location>
</feature>
<proteinExistence type="predicted"/>
<evidence type="ECO:0000256" key="3">
    <source>
        <dbReference type="ARBA" id="ARBA00022519"/>
    </source>
</evidence>
<dbReference type="NCBIfam" id="TIGR00786">
    <property type="entry name" value="dctM"/>
    <property type="match status" value="1"/>
</dbReference>
<evidence type="ECO:0000256" key="7">
    <source>
        <dbReference type="SAM" id="Phobius"/>
    </source>
</evidence>
<dbReference type="PANTHER" id="PTHR33362:SF5">
    <property type="entry name" value="C4-DICARBOXYLATE TRAP TRANSPORTER LARGE PERMEASE PROTEIN DCTM"/>
    <property type="match status" value="1"/>
</dbReference>
<gene>
    <name evidence="9" type="primary">siaT_10</name>
    <name evidence="9" type="ORF">BkAM31D_08405</name>
</gene>
<evidence type="ECO:0000256" key="4">
    <source>
        <dbReference type="ARBA" id="ARBA00022692"/>
    </source>
</evidence>
<dbReference type="InterPro" id="IPR004681">
    <property type="entry name" value="TRAP_DctM"/>
</dbReference>
<evidence type="ECO:0000256" key="5">
    <source>
        <dbReference type="ARBA" id="ARBA00022989"/>
    </source>
</evidence>
<feature type="transmembrane region" description="Helical" evidence="7">
    <location>
        <begin position="176"/>
        <end position="199"/>
    </location>
</feature>
<name>A0A1X9MEB4_9BACI</name>
<keyword evidence="10" id="KW-1185">Reference proteome</keyword>
<dbReference type="PIRSF" id="PIRSF006066">
    <property type="entry name" value="HI0050"/>
    <property type="match status" value="1"/>
</dbReference>
<sequence length="434" mass="46653">MPEEFVGVIALVLMLVLTMMRVPIFLSLAIPGILGVLYLRDWNVVVSALTTNIWDSSFQYTLSTLPMFILMGAMLHASGISTELFAAFRSWFGRVKGGLGISTVGASALFAAASGSSVANTGTIGMMASKEMMNAGYSKVLTSGSIISGGTLGILIPPSTFLIVYGTLTDQSIGQLLLAGILPGILLAVSFAVTIYLTVVINPKLAPATEGGSWHERLVALKSTGWILLMFMIVIGGMFFGLFGPTEAAGIGAFTAIILTVIKGKFTWKVLLNSVHSTALTTGYIFAIVLAAFLFKYLLIISKLPLMISSQLTEMNVPNWVLFLAIVLMYFALGAVMDTMGMIMVTIPVVIPIIQYMGLDLIWFGIVVCLLVELAMISPPQGVNCFILDSVSPELGLKNIWLGSLIFMIPIFFVIALLYVFPEIALFIPNRMLG</sequence>
<protein>
    <submittedName>
        <fullName evidence="9">Sialic acid TRAP transporter permease protein SiaT</fullName>
    </submittedName>
</protein>
<dbReference type="GO" id="GO:0005886">
    <property type="term" value="C:plasma membrane"/>
    <property type="evidence" value="ECO:0007669"/>
    <property type="project" value="UniProtKB-SubCell"/>
</dbReference>